<organism evidence="3 4">
    <name type="scientific">Nitrosomonas europaea (strain ATCC 19718 / CIP 103999 / KCTC 2705 / NBRC 14298)</name>
    <dbReference type="NCBI Taxonomy" id="228410"/>
    <lineage>
        <taxon>Bacteria</taxon>
        <taxon>Pseudomonadati</taxon>
        <taxon>Pseudomonadota</taxon>
        <taxon>Betaproteobacteria</taxon>
        <taxon>Nitrosomonadales</taxon>
        <taxon>Nitrosomonadaceae</taxon>
        <taxon>Nitrosomonas</taxon>
    </lineage>
</organism>
<dbReference type="EMBL" id="AL954747">
    <property type="protein sequence ID" value="CAD84481.1"/>
    <property type="molecule type" value="Genomic_DNA"/>
</dbReference>
<evidence type="ECO:0000256" key="2">
    <source>
        <dbReference type="SAM" id="Phobius"/>
    </source>
</evidence>
<protein>
    <submittedName>
        <fullName evidence="3">Possible lipase</fullName>
    </submittedName>
</protein>
<reference evidence="3 4" key="1">
    <citation type="journal article" date="2003" name="J. Bacteriol.">
        <title>Complete genome sequence of the ammonia-oxidizing bacterium and obligate chemolithoautotroph Nitrosomonas europaea.</title>
        <authorList>
            <person name="Chain P."/>
            <person name="Lamerdin J."/>
            <person name="Larimer F."/>
            <person name="Regala W."/>
            <person name="Land M."/>
            <person name="Hauser L."/>
            <person name="Hooper A."/>
            <person name="Klotz M."/>
            <person name="Norton J."/>
            <person name="Sayavedra-Soto L."/>
            <person name="Arciero D."/>
            <person name="Hommes N."/>
            <person name="Whittaker M."/>
            <person name="Arp D."/>
        </authorList>
    </citation>
    <scope>NUCLEOTIDE SEQUENCE [LARGE SCALE GENOMIC DNA]</scope>
    <source>
        <strain evidence="4">ATCC 19718 / CIP 103999 / KCTC 2705 / NBRC 14298</strain>
    </source>
</reference>
<dbReference type="OrthoDB" id="5766995at2"/>
<gene>
    <name evidence="3" type="ordered locus">NE0570</name>
</gene>
<name>Q82WU1_NITEU</name>
<feature type="compositionally biased region" description="Basic and acidic residues" evidence="1">
    <location>
        <begin position="92"/>
        <end position="101"/>
    </location>
</feature>
<evidence type="ECO:0000313" key="3">
    <source>
        <dbReference type="EMBL" id="CAD84481.1"/>
    </source>
</evidence>
<feature type="region of interest" description="Disordered" evidence="1">
    <location>
        <begin position="85"/>
        <end position="116"/>
    </location>
</feature>
<proteinExistence type="predicted"/>
<dbReference type="RefSeq" id="WP_011111196.1">
    <property type="nucleotide sequence ID" value="NC_004757.1"/>
</dbReference>
<feature type="compositionally biased region" description="Polar residues" evidence="1">
    <location>
        <begin position="102"/>
        <end position="116"/>
    </location>
</feature>
<dbReference type="AlphaFoldDB" id="Q82WU1"/>
<evidence type="ECO:0000256" key="1">
    <source>
        <dbReference type="SAM" id="MobiDB-lite"/>
    </source>
</evidence>
<dbReference type="PhylomeDB" id="Q82WU1"/>
<keyword evidence="2" id="KW-0472">Membrane</keyword>
<keyword evidence="2" id="KW-1133">Transmembrane helix</keyword>
<keyword evidence="4" id="KW-1185">Reference proteome</keyword>
<accession>Q82WU1</accession>
<dbReference type="InterPro" id="IPR025498">
    <property type="entry name" value="DUF4389"/>
</dbReference>
<dbReference type="Pfam" id="PF14333">
    <property type="entry name" value="DUF4389"/>
    <property type="match status" value="1"/>
</dbReference>
<evidence type="ECO:0000313" key="4">
    <source>
        <dbReference type="Proteomes" id="UP000001416"/>
    </source>
</evidence>
<dbReference type="KEGG" id="neu:NE0570"/>
<keyword evidence="2" id="KW-0812">Transmembrane</keyword>
<dbReference type="Proteomes" id="UP000001416">
    <property type="component" value="Chromosome"/>
</dbReference>
<dbReference type="GeneID" id="87103770"/>
<feature type="transmembrane region" description="Helical" evidence="2">
    <location>
        <begin position="15"/>
        <end position="41"/>
    </location>
</feature>
<dbReference type="STRING" id="228410.NE0570"/>
<dbReference type="eggNOG" id="ENOG50332F0">
    <property type="taxonomic scope" value="Bacteria"/>
</dbReference>
<sequence>MNDEVKQRLQSTETWIRVLFMLLFMFIQGSVKFLIVLLALFQLGSTVLTGQANTRLLKLGRQLAMYDYQISLFLTFNSEQRPFPFSSWPSDTDNRTSDNADNRTPNENPEKTSWFQ</sequence>
<dbReference type="HOGENOM" id="CLU_147995_1_1_4"/>